<reference evidence="1" key="1">
    <citation type="journal article" date="2021" name="Environ. Microbiol.">
        <title>Gene family expansions and transcriptome signatures uncover fungal adaptations to wood decay.</title>
        <authorList>
            <person name="Hage H."/>
            <person name="Miyauchi S."/>
            <person name="Viragh M."/>
            <person name="Drula E."/>
            <person name="Min B."/>
            <person name="Chaduli D."/>
            <person name="Navarro D."/>
            <person name="Favel A."/>
            <person name="Norest M."/>
            <person name="Lesage-Meessen L."/>
            <person name="Balint B."/>
            <person name="Merenyi Z."/>
            <person name="de Eugenio L."/>
            <person name="Morin E."/>
            <person name="Martinez A.T."/>
            <person name="Baldrian P."/>
            <person name="Stursova M."/>
            <person name="Martinez M.J."/>
            <person name="Novotny C."/>
            <person name="Magnuson J.K."/>
            <person name="Spatafora J.W."/>
            <person name="Maurice S."/>
            <person name="Pangilinan J."/>
            <person name="Andreopoulos W."/>
            <person name="LaButti K."/>
            <person name="Hundley H."/>
            <person name="Na H."/>
            <person name="Kuo A."/>
            <person name="Barry K."/>
            <person name="Lipzen A."/>
            <person name="Henrissat B."/>
            <person name="Riley R."/>
            <person name="Ahrendt S."/>
            <person name="Nagy L.G."/>
            <person name="Grigoriev I.V."/>
            <person name="Martin F."/>
            <person name="Rosso M.N."/>
        </authorList>
    </citation>
    <scope>NUCLEOTIDE SEQUENCE</scope>
    <source>
        <strain evidence="1">CBS 384.51</strain>
    </source>
</reference>
<sequence length="199" mass="22827">MARRVSRYVKQANEATAAQLARDLPSTVCLKDTNFNAELKRTPQLSSEERRVIWDIIDTNMRDLASGSSMGWDVQEKKNELFDPVTSRFIVVRCSEPSPDNVDIIKAFVMFKFDYEVQVAESWRRYGIGRFLVDQIIQIARRFKMQKVLLTVLKANKGASRFYTSMGFSKDETSPDYVPEGATDEDVEPCDYDIMSLVL</sequence>
<keyword evidence="2" id="KW-1185">Reference proteome</keyword>
<name>A0ACB8UM25_9APHY</name>
<evidence type="ECO:0000313" key="2">
    <source>
        <dbReference type="Proteomes" id="UP001055072"/>
    </source>
</evidence>
<dbReference type="EMBL" id="MU274900">
    <property type="protein sequence ID" value="KAI0094735.1"/>
    <property type="molecule type" value="Genomic_DNA"/>
</dbReference>
<dbReference type="Proteomes" id="UP001055072">
    <property type="component" value="Unassembled WGS sequence"/>
</dbReference>
<comment type="caution">
    <text evidence="1">The sequence shown here is derived from an EMBL/GenBank/DDBJ whole genome shotgun (WGS) entry which is preliminary data.</text>
</comment>
<protein>
    <submittedName>
        <fullName evidence="1">Acyl-CoA N-acyltransferase</fullName>
    </submittedName>
</protein>
<evidence type="ECO:0000313" key="1">
    <source>
        <dbReference type="EMBL" id="KAI0094735.1"/>
    </source>
</evidence>
<proteinExistence type="predicted"/>
<organism evidence="1 2">
    <name type="scientific">Irpex rosettiformis</name>
    <dbReference type="NCBI Taxonomy" id="378272"/>
    <lineage>
        <taxon>Eukaryota</taxon>
        <taxon>Fungi</taxon>
        <taxon>Dikarya</taxon>
        <taxon>Basidiomycota</taxon>
        <taxon>Agaricomycotina</taxon>
        <taxon>Agaricomycetes</taxon>
        <taxon>Polyporales</taxon>
        <taxon>Irpicaceae</taxon>
        <taxon>Irpex</taxon>
    </lineage>
</organism>
<gene>
    <name evidence="1" type="ORF">BDY19DRAFT_901852</name>
</gene>
<accession>A0ACB8UM25</accession>